<dbReference type="GO" id="GO:1902025">
    <property type="term" value="P:nitrate import"/>
    <property type="evidence" value="ECO:0007669"/>
    <property type="project" value="TreeGrafter"/>
</dbReference>
<dbReference type="PANTHER" id="PTHR33348:SF44">
    <property type="entry name" value="PRECURSOR OF CEP6"/>
    <property type="match status" value="1"/>
</dbReference>
<accession>A0A0B2R9K7</accession>
<evidence type="ECO:0000256" key="9">
    <source>
        <dbReference type="SAM" id="SignalP"/>
    </source>
</evidence>
<keyword evidence="6 9" id="KW-0732">Signal</keyword>
<dbReference type="GO" id="GO:0005179">
    <property type="term" value="F:hormone activity"/>
    <property type="evidence" value="ECO:0007669"/>
    <property type="project" value="UniProtKB-KW"/>
</dbReference>
<dbReference type="SMR" id="A0A0B2R9K7"/>
<gene>
    <name evidence="11" type="ORF">D0Y65_046163</name>
    <name evidence="10" type="ORF">glysoja_042167</name>
</gene>
<reference evidence="11 12" key="2">
    <citation type="submission" date="2018-09" db="EMBL/GenBank/DDBJ databases">
        <title>A high-quality reference genome of wild soybean provides a powerful tool to mine soybean genomes.</title>
        <authorList>
            <person name="Xie M."/>
            <person name="Chung C.Y.L."/>
            <person name="Li M.-W."/>
            <person name="Wong F.-L."/>
            <person name="Chan T.-F."/>
            <person name="Lam H.-M."/>
        </authorList>
    </citation>
    <scope>NUCLEOTIDE SEQUENCE [LARGE SCALE GENOMIC DNA]</scope>
    <source>
        <strain evidence="12">cv. W05</strain>
        <tissue evidence="11">Hypocotyl of etiolated seedlings</tissue>
    </source>
</reference>
<comment type="similarity">
    <text evidence="2">Belongs to the C-terminally encoded plant signaling peptide (CEP) family.</text>
</comment>
<feature type="compositionally biased region" description="Basic and acidic residues" evidence="8">
    <location>
        <begin position="62"/>
        <end position="78"/>
    </location>
</feature>
<evidence type="ECO:0000313" key="12">
    <source>
        <dbReference type="Proteomes" id="UP000289340"/>
    </source>
</evidence>
<feature type="compositionally biased region" description="Basic and acidic residues" evidence="8">
    <location>
        <begin position="127"/>
        <end position="139"/>
    </location>
</feature>
<evidence type="ECO:0000256" key="8">
    <source>
        <dbReference type="SAM" id="MobiDB-lite"/>
    </source>
</evidence>
<evidence type="ECO:0000256" key="7">
    <source>
        <dbReference type="ARBA" id="ARBA00023278"/>
    </source>
</evidence>
<reference evidence="10" key="1">
    <citation type="submission" date="2014-07" db="EMBL/GenBank/DDBJ databases">
        <title>Identification of a novel salt tolerance gene in wild soybean by whole-genome sequencing.</title>
        <authorList>
            <person name="Lam H.-M."/>
            <person name="Qi X."/>
            <person name="Li M.-W."/>
            <person name="Liu X."/>
            <person name="Xie M."/>
            <person name="Ni M."/>
            <person name="Xu X."/>
        </authorList>
    </citation>
    <scope>NUCLEOTIDE SEQUENCE [LARGE SCALE GENOMIC DNA]</scope>
    <source>
        <tissue evidence="10">Root</tissue>
    </source>
</reference>
<evidence type="ECO:0000256" key="3">
    <source>
        <dbReference type="ARBA" id="ARBA00022523"/>
    </source>
</evidence>
<dbReference type="GO" id="GO:0048364">
    <property type="term" value="P:root development"/>
    <property type="evidence" value="ECO:0007669"/>
    <property type="project" value="InterPro"/>
</dbReference>
<evidence type="ECO:0000256" key="4">
    <source>
        <dbReference type="ARBA" id="ARBA00022525"/>
    </source>
</evidence>
<dbReference type="GO" id="GO:0006995">
    <property type="term" value="P:cellular response to nitrogen starvation"/>
    <property type="evidence" value="ECO:0007669"/>
    <property type="project" value="UniProtKB-ARBA"/>
</dbReference>
<feature type="chain" id="PRO_5040562908" evidence="9">
    <location>
        <begin position="23"/>
        <end position="158"/>
    </location>
</feature>
<comment type="subcellular location">
    <subcellularLocation>
        <location evidence="1">Secreted</location>
        <location evidence="1">Extracellular space</location>
        <location evidence="1">Apoplast</location>
    </subcellularLocation>
</comment>
<keyword evidence="7" id="KW-0379">Hydroxylation</keyword>
<dbReference type="InterPro" id="IPR033250">
    <property type="entry name" value="CEP"/>
</dbReference>
<keyword evidence="4" id="KW-0964">Secreted</keyword>
<dbReference type="EMBL" id="KN652411">
    <property type="protein sequence ID" value="KHN28809.1"/>
    <property type="molecule type" value="Genomic_DNA"/>
</dbReference>
<dbReference type="GO" id="GO:2000280">
    <property type="term" value="P:regulation of root development"/>
    <property type="evidence" value="ECO:0007669"/>
    <property type="project" value="TreeGrafter"/>
</dbReference>
<dbReference type="EMBL" id="QZWG01000017">
    <property type="protein sequence ID" value="RZB57375.1"/>
    <property type="molecule type" value="Genomic_DNA"/>
</dbReference>
<keyword evidence="12" id="KW-1185">Reference proteome</keyword>
<evidence type="ECO:0000313" key="11">
    <source>
        <dbReference type="EMBL" id="RZB57375.1"/>
    </source>
</evidence>
<dbReference type="GO" id="GO:0048046">
    <property type="term" value="C:apoplast"/>
    <property type="evidence" value="ECO:0007669"/>
    <property type="project" value="UniProtKB-SubCell"/>
</dbReference>
<evidence type="ECO:0000256" key="2">
    <source>
        <dbReference type="ARBA" id="ARBA00008963"/>
    </source>
</evidence>
<dbReference type="Proteomes" id="UP000053555">
    <property type="component" value="Unassembled WGS sequence"/>
</dbReference>
<dbReference type="GO" id="GO:1901371">
    <property type="term" value="P:regulation of leaf morphogenesis"/>
    <property type="evidence" value="ECO:0007669"/>
    <property type="project" value="TreeGrafter"/>
</dbReference>
<name>A0A0B2R9K7_GLYSO</name>
<keyword evidence="3" id="KW-0052">Apoplast</keyword>
<feature type="region of interest" description="Disordered" evidence="8">
    <location>
        <begin position="44"/>
        <end position="108"/>
    </location>
</feature>
<evidence type="ECO:0000256" key="1">
    <source>
        <dbReference type="ARBA" id="ARBA00004271"/>
    </source>
</evidence>
<dbReference type="Proteomes" id="UP000289340">
    <property type="component" value="Chromosome 17"/>
</dbReference>
<keyword evidence="5" id="KW-0372">Hormone</keyword>
<feature type="region of interest" description="Disordered" evidence="8">
    <location>
        <begin position="127"/>
        <end position="158"/>
    </location>
</feature>
<protein>
    <submittedName>
        <fullName evidence="11">Precursor of CEP6</fullName>
    </submittedName>
</protein>
<evidence type="ECO:0000256" key="6">
    <source>
        <dbReference type="ARBA" id="ARBA00022729"/>
    </source>
</evidence>
<feature type="signal peptide" evidence="9">
    <location>
        <begin position="1"/>
        <end position="22"/>
    </location>
</feature>
<dbReference type="AlphaFoldDB" id="A0A0B2R9K7"/>
<organism evidence="10">
    <name type="scientific">Glycine soja</name>
    <name type="common">Wild soybean</name>
    <dbReference type="NCBI Taxonomy" id="3848"/>
    <lineage>
        <taxon>Eukaryota</taxon>
        <taxon>Viridiplantae</taxon>
        <taxon>Streptophyta</taxon>
        <taxon>Embryophyta</taxon>
        <taxon>Tracheophyta</taxon>
        <taxon>Spermatophyta</taxon>
        <taxon>Magnoliopsida</taxon>
        <taxon>eudicotyledons</taxon>
        <taxon>Gunneridae</taxon>
        <taxon>Pentapetalae</taxon>
        <taxon>rosids</taxon>
        <taxon>fabids</taxon>
        <taxon>Fabales</taxon>
        <taxon>Fabaceae</taxon>
        <taxon>Papilionoideae</taxon>
        <taxon>50 kb inversion clade</taxon>
        <taxon>NPAAA clade</taxon>
        <taxon>indigoferoid/millettioid clade</taxon>
        <taxon>Phaseoleae</taxon>
        <taxon>Glycine</taxon>
        <taxon>Glycine subgen. Soja</taxon>
    </lineage>
</organism>
<feature type="compositionally biased region" description="Polar residues" evidence="8">
    <location>
        <begin position="44"/>
        <end position="59"/>
    </location>
</feature>
<dbReference type="PANTHER" id="PTHR33348">
    <property type="entry name" value="PRECURSOR OF CEP5"/>
    <property type="match status" value="1"/>
</dbReference>
<evidence type="ECO:0000256" key="5">
    <source>
        <dbReference type="ARBA" id="ARBA00022702"/>
    </source>
</evidence>
<proteinExistence type="inferred from homology"/>
<dbReference type="Gramene" id="XM_028355958.1">
    <property type="protein sequence ID" value="XP_028211759.1"/>
    <property type="gene ID" value="LOC114394276"/>
</dbReference>
<evidence type="ECO:0000313" key="10">
    <source>
        <dbReference type="EMBL" id="KHN28809.1"/>
    </source>
</evidence>
<sequence length="158" mass="17110">MAKFQVLHKYFFIFLALVVCDGSLLTHGRKINIKPLNQLHSSLNTKTVANHPNPTSLPSLKTKVESPQHHEESSKLEDSGADNTNAFRPTTPGGSPGVGHKMITSSSEDNKVKTMVVVHSPDVEVFKTEGSKDDFKPTDPGHSPGVGHAYKNKIGDGN</sequence>